<name>A0AAD1XYN0_EUPCR</name>
<dbReference type="Proteomes" id="UP001295684">
    <property type="component" value="Unassembled WGS sequence"/>
</dbReference>
<feature type="region of interest" description="Disordered" evidence="1">
    <location>
        <begin position="79"/>
        <end position="98"/>
    </location>
</feature>
<comment type="caution">
    <text evidence="2">The sequence shown here is derived from an EMBL/GenBank/DDBJ whole genome shotgun (WGS) entry which is preliminary data.</text>
</comment>
<evidence type="ECO:0000256" key="1">
    <source>
        <dbReference type="SAM" id="MobiDB-lite"/>
    </source>
</evidence>
<dbReference type="EMBL" id="CAMPGE010023514">
    <property type="protein sequence ID" value="CAI2381447.1"/>
    <property type="molecule type" value="Genomic_DNA"/>
</dbReference>
<proteinExistence type="predicted"/>
<dbReference type="AlphaFoldDB" id="A0AAD1XYN0"/>
<gene>
    <name evidence="2" type="ORF">ECRASSUSDP1_LOCUS22903</name>
</gene>
<evidence type="ECO:0000313" key="3">
    <source>
        <dbReference type="Proteomes" id="UP001295684"/>
    </source>
</evidence>
<organism evidence="2 3">
    <name type="scientific">Euplotes crassus</name>
    <dbReference type="NCBI Taxonomy" id="5936"/>
    <lineage>
        <taxon>Eukaryota</taxon>
        <taxon>Sar</taxon>
        <taxon>Alveolata</taxon>
        <taxon>Ciliophora</taxon>
        <taxon>Intramacronucleata</taxon>
        <taxon>Spirotrichea</taxon>
        <taxon>Hypotrichia</taxon>
        <taxon>Euplotida</taxon>
        <taxon>Euplotidae</taxon>
        <taxon>Moneuplotes</taxon>
    </lineage>
</organism>
<sequence length="337" mass="38314">MNSSFFDYNQEISILSTPYGSKEGTERYFPRKKKSQTKEDMLLSSIPFALLPQGDKKKILTRRNGMKDLKTQQVLHQFKCGSRSQEPRRAARDQRKSKISAKKFIHAFNKAKLRQNKQGCKEKKNSNGLKIASLTTDTCGNGREYQKNLSKNEASKLNFDSINSESTKFGLLESGHIKLNSNTPSNIHHGQRLGYPISDFQTPSRNENLPGLSIFTDTKIKTPLMKMESFRITNSKVLLARLRGKLGKASLTSPLNIPESRRSKKCASECKVRKPVADKSDIKAEKAYQRMEKLLGKFDECIRDANIYAGDSAQISLELRRTKVRRKIRAYNETVNV</sequence>
<keyword evidence="3" id="KW-1185">Reference proteome</keyword>
<evidence type="ECO:0000313" key="2">
    <source>
        <dbReference type="EMBL" id="CAI2381447.1"/>
    </source>
</evidence>
<accession>A0AAD1XYN0</accession>
<reference evidence="2" key="1">
    <citation type="submission" date="2023-07" db="EMBL/GenBank/DDBJ databases">
        <authorList>
            <consortium name="AG Swart"/>
            <person name="Singh M."/>
            <person name="Singh A."/>
            <person name="Seah K."/>
            <person name="Emmerich C."/>
        </authorList>
    </citation>
    <scope>NUCLEOTIDE SEQUENCE</scope>
    <source>
        <strain evidence="2">DP1</strain>
    </source>
</reference>
<protein>
    <submittedName>
        <fullName evidence="2">Uncharacterized protein</fullName>
    </submittedName>
</protein>
<feature type="compositionally biased region" description="Basic and acidic residues" evidence="1">
    <location>
        <begin position="85"/>
        <end position="96"/>
    </location>
</feature>